<reference evidence="4 5" key="1">
    <citation type="submission" date="2016-04" db="EMBL/GenBank/DDBJ databases">
        <title>A degradative enzymes factory behind the ericoid mycorrhizal symbiosis.</title>
        <authorList>
            <consortium name="DOE Joint Genome Institute"/>
            <person name="Martino E."/>
            <person name="Morin E."/>
            <person name="Grelet G."/>
            <person name="Kuo A."/>
            <person name="Kohler A."/>
            <person name="Daghino S."/>
            <person name="Barry K."/>
            <person name="Choi C."/>
            <person name="Cichocki N."/>
            <person name="Clum A."/>
            <person name="Copeland A."/>
            <person name="Hainaut M."/>
            <person name="Haridas S."/>
            <person name="Labutti K."/>
            <person name="Lindquist E."/>
            <person name="Lipzen A."/>
            <person name="Khouja H.-R."/>
            <person name="Murat C."/>
            <person name="Ohm R."/>
            <person name="Olson A."/>
            <person name="Spatafora J."/>
            <person name="Veneault-Fourrey C."/>
            <person name="Henrissat B."/>
            <person name="Grigoriev I."/>
            <person name="Martin F."/>
            <person name="Perotto S."/>
        </authorList>
    </citation>
    <scope>NUCLEOTIDE SEQUENCE [LARGE SCALE GENOMIC DNA]</scope>
    <source>
        <strain evidence="4 5">F</strain>
    </source>
</reference>
<name>A0A2J6RRU7_HYAVF</name>
<proteinExistence type="predicted"/>
<sequence length="346" mass="34477">MSTLLLAFTALVLFSRSGANAQSSLNYAYVGGIPLRTPGGCPAGSVTGQITFQQNCCGADQTFVKDEASVCCPDSTDCYSEVVAAPKCADPSWQLCGGNDGGFCCEENWVCWSEPVVVSGVTGAGVGCSTPGATLTKGQTVVATVYAANAGPGASTTTSTSAAPSTSSSGSQATPTGSANSESQSTSTNVAPPTTESPGPPVSATSPSSSLSSDLSPTSSSSNSVPGASSQGPSSVSTPSKNSSSLGGGAIAGIATGALALLVAAFVSGIWLTRRKNKPDPSGAPMLEDFKPPPPNASDIGIIAVGGSKLQAHIPELGTKFDYTPASELPTYQQQPVEMYAPHTTT</sequence>
<feature type="chain" id="PRO_5014463518" description="Mid2 domain-containing protein" evidence="3">
    <location>
        <begin position="22"/>
        <end position="346"/>
    </location>
</feature>
<dbReference type="OrthoDB" id="4779287at2759"/>
<keyword evidence="2" id="KW-0812">Transmembrane</keyword>
<feature type="compositionally biased region" description="Low complexity" evidence="1">
    <location>
        <begin position="152"/>
        <end position="179"/>
    </location>
</feature>
<dbReference type="AlphaFoldDB" id="A0A2J6RRU7"/>
<organism evidence="4 5">
    <name type="scientific">Hyaloscypha variabilis (strain UAMH 11265 / GT02V1 / F)</name>
    <name type="common">Meliniomyces variabilis</name>
    <dbReference type="NCBI Taxonomy" id="1149755"/>
    <lineage>
        <taxon>Eukaryota</taxon>
        <taxon>Fungi</taxon>
        <taxon>Dikarya</taxon>
        <taxon>Ascomycota</taxon>
        <taxon>Pezizomycotina</taxon>
        <taxon>Leotiomycetes</taxon>
        <taxon>Helotiales</taxon>
        <taxon>Hyaloscyphaceae</taxon>
        <taxon>Hyaloscypha</taxon>
        <taxon>Hyaloscypha variabilis</taxon>
    </lineage>
</organism>
<feature type="signal peptide" evidence="3">
    <location>
        <begin position="1"/>
        <end position="21"/>
    </location>
</feature>
<keyword evidence="2" id="KW-1133">Transmembrane helix</keyword>
<feature type="compositionally biased region" description="Low complexity" evidence="1">
    <location>
        <begin position="202"/>
        <end position="245"/>
    </location>
</feature>
<evidence type="ECO:0000313" key="4">
    <source>
        <dbReference type="EMBL" id="PMD41237.1"/>
    </source>
</evidence>
<evidence type="ECO:0000256" key="2">
    <source>
        <dbReference type="SAM" id="Phobius"/>
    </source>
</evidence>
<evidence type="ECO:0008006" key="6">
    <source>
        <dbReference type="Google" id="ProtNLM"/>
    </source>
</evidence>
<accession>A0A2J6RRU7</accession>
<feature type="compositionally biased region" description="Polar residues" evidence="1">
    <location>
        <begin position="180"/>
        <end position="196"/>
    </location>
</feature>
<evidence type="ECO:0000256" key="1">
    <source>
        <dbReference type="SAM" id="MobiDB-lite"/>
    </source>
</evidence>
<keyword evidence="2" id="KW-0472">Membrane</keyword>
<feature type="region of interest" description="Disordered" evidence="1">
    <location>
        <begin position="152"/>
        <end position="245"/>
    </location>
</feature>
<protein>
    <recommendedName>
        <fullName evidence="6">Mid2 domain-containing protein</fullName>
    </recommendedName>
</protein>
<keyword evidence="3" id="KW-0732">Signal</keyword>
<dbReference type="EMBL" id="KZ613944">
    <property type="protein sequence ID" value="PMD41237.1"/>
    <property type="molecule type" value="Genomic_DNA"/>
</dbReference>
<evidence type="ECO:0000256" key="3">
    <source>
        <dbReference type="SAM" id="SignalP"/>
    </source>
</evidence>
<evidence type="ECO:0000313" key="5">
    <source>
        <dbReference type="Proteomes" id="UP000235786"/>
    </source>
</evidence>
<gene>
    <name evidence="4" type="ORF">L207DRAFT_632696</name>
</gene>
<dbReference type="Proteomes" id="UP000235786">
    <property type="component" value="Unassembled WGS sequence"/>
</dbReference>
<feature type="transmembrane region" description="Helical" evidence="2">
    <location>
        <begin position="246"/>
        <end position="272"/>
    </location>
</feature>
<dbReference type="STRING" id="1149755.A0A2J6RRU7"/>
<keyword evidence="5" id="KW-1185">Reference proteome</keyword>